<organism evidence="2 3">
    <name type="scientific">Rhodoferax sediminis</name>
    <dbReference type="NCBI Taxonomy" id="2509614"/>
    <lineage>
        <taxon>Bacteria</taxon>
        <taxon>Pseudomonadati</taxon>
        <taxon>Pseudomonadota</taxon>
        <taxon>Betaproteobacteria</taxon>
        <taxon>Burkholderiales</taxon>
        <taxon>Comamonadaceae</taxon>
        <taxon>Rhodoferax</taxon>
    </lineage>
</organism>
<evidence type="ECO:0000313" key="3">
    <source>
        <dbReference type="Proteomes" id="UP000316798"/>
    </source>
</evidence>
<dbReference type="InterPro" id="IPR050483">
    <property type="entry name" value="CoA-transferase_III_domain"/>
</dbReference>
<dbReference type="GO" id="GO:0008410">
    <property type="term" value="F:CoA-transferase activity"/>
    <property type="evidence" value="ECO:0007669"/>
    <property type="project" value="TreeGrafter"/>
</dbReference>
<dbReference type="InterPro" id="IPR023606">
    <property type="entry name" value="CoA-Trfase_III_dom_1_sf"/>
</dbReference>
<dbReference type="KEGG" id="rhf:EUB48_15765"/>
<sequence length="414" mass="44639">MFTPESRIPLRGLPARSAPALDLLAGVKVLDLTSSVAGPYAGQLLADMGATVVKIEKPKGGDDARAWGPPFLHGESLWFMSVNRGKQSLTLDIAAPQGREVLKKLVAQCDVILLNLVARAQRKLGLDAATLRPLNPRLVHVSISGFGLQGSRADLPCYDLIAEGYSGVMDLTGEPENGPQKVGTPAADLLAGNDAAMAVLAALLRREREGKGCDIDISMVESMSRFMAPKLMPYLGSGELARRQGGRDSVIAIYQVFDTADAPMTLGLGNDAIWKRFWEAVGCPEVGANPAYASNKDRRAKREEIVKVIGELLKTQPRAHWLDLLVNARVPAGPIQRVDEVAQDPALHESGFIYRTQGPDGEIPQVGLGIRFDGRTEGTAVPPPKLGAHTEQILRTWLACDATQIDQLRNQQII</sequence>
<evidence type="ECO:0000256" key="1">
    <source>
        <dbReference type="ARBA" id="ARBA00022679"/>
    </source>
</evidence>
<keyword evidence="1 2" id="KW-0808">Transferase</keyword>
<protein>
    <submittedName>
        <fullName evidence="2">CoA transferase</fullName>
    </submittedName>
</protein>
<dbReference type="OrthoDB" id="9797653at2"/>
<reference evidence="2 3" key="1">
    <citation type="submission" date="2019-01" db="EMBL/GenBank/DDBJ databases">
        <title>Genomic insights into a novel species Rhodoferax sp.</title>
        <authorList>
            <person name="Jin L."/>
        </authorList>
    </citation>
    <scope>NUCLEOTIDE SEQUENCE [LARGE SCALE GENOMIC DNA]</scope>
    <source>
        <strain evidence="2 3">CHu59-6-5</strain>
    </source>
</reference>
<evidence type="ECO:0000313" key="2">
    <source>
        <dbReference type="EMBL" id="QDL38581.1"/>
    </source>
</evidence>
<dbReference type="Pfam" id="PF02515">
    <property type="entry name" value="CoA_transf_3"/>
    <property type="match status" value="1"/>
</dbReference>
<dbReference type="PANTHER" id="PTHR48207">
    <property type="entry name" value="SUCCINATE--HYDROXYMETHYLGLUTARATE COA-TRANSFERASE"/>
    <property type="match status" value="1"/>
</dbReference>
<dbReference type="Gene3D" id="3.30.1540.10">
    <property type="entry name" value="formyl-coa transferase, domain 3"/>
    <property type="match status" value="1"/>
</dbReference>
<dbReference type="PANTHER" id="PTHR48207:SF3">
    <property type="entry name" value="SUCCINATE--HYDROXYMETHYLGLUTARATE COA-TRANSFERASE"/>
    <property type="match status" value="1"/>
</dbReference>
<accession>A0A515DDT2</accession>
<dbReference type="EMBL" id="CP035503">
    <property type="protein sequence ID" value="QDL38581.1"/>
    <property type="molecule type" value="Genomic_DNA"/>
</dbReference>
<dbReference type="InterPro" id="IPR044855">
    <property type="entry name" value="CoA-Trfase_III_dom3_sf"/>
</dbReference>
<name>A0A515DDT2_9BURK</name>
<proteinExistence type="predicted"/>
<dbReference type="InterPro" id="IPR003673">
    <property type="entry name" value="CoA-Trfase_fam_III"/>
</dbReference>
<dbReference type="Proteomes" id="UP000316798">
    <property type="component" value="Chromosome"/>
</dbReference>
<dbReference type="AlphaFoldDB" id="A0A515DDT2"/>
<dbReference type="Gene3D" id="3.40.50.10540">
    <property type="entry name" value="Crotonobetainyl-coa:carnitine coa-transferase, domain 1"/>
    <property type="match status" value="1"/>
</dbReference>
<dbReference type="SUPFAM" id="SSF89796">
    <property type="entry name" value="CoA-transferase family III (CaiB/BaiF)"/>
    <property type="match status" value="1"/>
</dbReference>
<gene>
    <name evidence="2" type="ORF">EUB48_15765</name>
</gene>
<keyword evidence="3" id="KW-1185">Reference proteome</keyword>